<evidence type="ECO:0000313" key="7">
    <source>
        <dbReference type="EMBL" id="CAB4969601.1"/>
    </source>
</evidence>
<dbReference type="InterPro" id="IPR013833">
    <property type="entry name" value="Cyt_c_oxidase_su3_a-hlx"/>
</dbReference>
<evidence type="ECO:0000256" key="5">
    <source>
        <dbReference type="SAM" id="Phobius"/>
    </source>
</evidence>
<dbReference type="GO" id="GO:0016020">
    <property type="term" value="C:membrane"/>
    <property type="evidence" value="ECO:0007669"/>
    <property type="project" value="UniProtKB-SubCell"/>
</dbReference>
<dbReference type="InterPro" id="IPR035973">
    <property type="entry name" value="Cyt_c_oxidase_su3-like_sf"/>
</dbReference>
<feature type="domain" description="Heme-copper oxidase subunit III family profile" evidence="6">
    <location>
        <begin position="1"/>
        <end position="204"/>
    </location>
</feature>
<accession>A0A6J7LMM7</accession>
<dbReference type="GO" id="GO:0004129">
    <property type="term" value="F:cytochrome-c oxidase activity"/>
    <property type="evidence" value="ECO:0007669"/>
    <property type="project" value="InterPro"/>
</dbReference>
<dbReference type="PROSITE" id="PS50253">
    <property type="entry name" value="COX3"/>
    <property type="match status" value="1"/>
</dbReference>
<feature type="transmembrane region" description="Helical" evidence="5">
    <location>
        <begin position="66"/>
        <end position="85"/>
    </location>
</feature>
<dbReference type="AlphaFoldDB" id="A0A6J7LMM7"/>
<gene>
    <name evidence="7" type="ORF">UFOPK3772_03248</name>
</gene>
<keyword evidence="4 5" id="KW-0472">Membrane</keyword>
<feature type="transmembrane region" description="Helical" evidence="5">
    <location>
        <begin position="136"/>
        <end position="162"/>
    </location>
</feature>
<evidence type="ECO:0000256" key="3">
    <source>
        <dbReference type="ARBA" id="ARBA00022989"/>
    </source>
</evidence>
<dbReference type="GO" id="GO:0022904">
    <property type="term" value="P:respiratory electron transport chain"/>
    <property type="evidence" value="ECO:0007669"/>
    <property type="project" value="InterPro"/>
</dbReference>
<dbReference type="SUPFAM" id="SSF81452">
    <property type="entry name" value="Cytochrome c oxidase subunit III-like"/>
    <property type="match status" value="1"/>
</dbReference>
<dbReference type="EMBL" id="CAFBNE010000177">
    <property type="protein sequence ID" value="CAB4969601.1"/>
    <property type="molecule type" value="Genomic_DNA"/>
</dbReference>
<keyword evidence="2 5" id="KW-0812">Transmembrane</keyword>
<name>A0A6J7LMM7_9ZZZZ</name>
<feature type="transmembrane region" description="Helical" evidence="5">
    <location>
        <begin position="183"/>
        <end position="204"/>
    </location>
</feature>
<comment type="subcellular location">
    <subcellularLocation>
        <location evidence="1">Membrane</location>
        <topology evidence="1">Multi-pass membrane protein</topology>
    </subcellularLocation>
</comment>
<evidence type="ECO:0000256" key="4">
    <source>
        <dbReference type="ARBA" id="ARBA00023136"/>
    </source>
</evidence>
<protein>
    <submittedName>
        <fullName evidence="7">Unannotated protein</fullName>
    </submittedName>
</protein>
<evidence type="ECO:0000256" key="1">
    <source>
        <dbReference type="ARBA" id="ARBA00004141"/>
    </source>
</evidence>
<proteinExistence type="predicted"/>
<feature type="transmembrane region" description="Helical" evidence="5">
    <location>
        <begin position="25"/>
        <end position="46"/>
    </location>
</feature>
<evidence type="ECO:0000256" key="2">
    <source>
        <dbReference type="ARBA" id="ARBA00022692"/>
    </source>
</evidence>
<dbReference type="Gene3D" id="1.20.120.80">
    <property type="entry name" value="Cytochrome c oxidase, subunit III, four-helix bundle"/>
    <property type="match status" value="1"/>
</dbReference>
<sequence length="213" mass="23401">MTMTTEVHLHHDDPDTVGSRERFGVALLIVADIAFVFSLVFTYTYLRFLNTDGAWMPEGMVAAAPGETWLVTGAMILGLVVFALGARDLKAGKQPKFRRAAWIALVLSIIALVLQIQQMRNFNFSLGEKGYFAGTYSSSMMTLAGANAFHLTLTAIITLGMANRARLGKYNEPTSWQPRLATYWWLWVTISAVVVGLMTTFLVASPSLPSMGT</sequence>
<evidence type="ECO:0000259" key="6">
    <source>
        <dbReference type="PROSITE" id="PS50253"/>
    </source>
</evidence>
<reference evidence="7" key="1">
    <citation type="submission" date="2020-05" db="EMBL/GenBank/DDBJ databases">
        <authorList>
            <person name="Chiriac C."/>
            <person name="Salcher M."/>
            <person name="Ghai R."/>
            <person name="Kavagutti S V."/>
        </authorList>
    </citation>
    <scope>NUCLEOTIDE SEQUENCE</scope>
</reference>
<dbReference type="InterPro" id="IPR000298">
    <property type="entry name" value="Cyt_c_oxidase-like_su3"/>
</dbReference>
<keyword evidence="3 5" id="KW-1133">Transmembrane helix</keyword>
<feature type="transmembrane region" description="Helical" evidence="5">
    <location>
        <begin position="97"/>
        <end position="116"/>
    </location>
</feature>
<organism evidence="7">
    <name type="scientific">freshwater metagenome</name>
    <dbReference type="NCBI Taxonomy" id="449393"/>
    <lineage>
        <taxon>unclassified sequences</taxon>
        <taxon>metagenomes</taxon>
        <taxon>ecological metagenomes</taxon>
    </lineage>
</organism>